<organism evidence="1 2">
    <name type="scientific">Henosepilachna vigintioctopunctata</name>
    <dbReference type="NCBI Taxonomy" id="420089"/>
    <lineage>
        <taxon>Eukaryota</taxon>
        <taxon>Metazoa</taxon>
        <taxon>Ecdysozoa</taxon>
        <taxon>Arthropoda</taxon>
        <taxon>Hexapoda</taxon>
        <taxon>Insecta</taxon>
        <taxon>Pterygota</taxon>
        <taxon>Neoptera</taxon>
        <taxon>Endopterygota</taxon>
        <taxon>Coleoptera</taxon>
        <taxon>Polyphaga</taxon>
        <taxon>Cucujiformia</taxon>
        <taxon>Coccinelloidea</taxon>
        <taxon>Coccinellidae</taxon>
        <taxon>Epilachninae</taxon>
        <taxon>Epilachnini</taxon>
        <taxon>Henosepilachna</taxon>
    </lineage>
</organism>
<comment type="caution">
    <text evidence="1">The sequence shown here is derived from an EMBL/GenBank/DDBJ whole genome shotgun (WGS) entry which is preliminary data.</text>
</comment>
<proteinExistence type="predicted"/>
<evidence type="ECO:0000313" key="1">
    <source>
        <dbReference type="EMBL" id="KAK9883178.1"/>
    </source>
</evidence>
<dbReference type="EMBL" id="JARQZJ010000091">
    <property type="protein sequence ID" value="KAK9883178.1"/>
    <property type="molecule type" value="Genomic_DNA"/>
</dbReference>
<reference evidence="1 2" key="1">
    <citation type="submission" date="2023-03" db="EMBL/GenBank/DDBJ databases">
        <title>Genome insight into feeding habits of ladybird beetles.</title>
        <authorList>
            <person name="Li H.-S."/>
            <person name="Huang Y.-H."/>
            <person name="Pang H."/>
        </authorList>
    </citation>
    <scope>NUCLEOTIDE SEQUENCE [LARGE SCALE GENOMIC DNA]</scope>
    <source>
        <strain evidence="1">SYSU_2023b</strain>
        <tissue evidence="1">Whole body</tissue>
    </source>
</reference>
<protein>
    <submittedName>
        <fullName evidence="1">Uncharacterized protein</fullName>
    </submittedName>
</protein>
<accession>A0AAW1UKC2</accession>
<sequence>MDLRLNQNEKKRFSVKHGRLGVLRAFSQLFRPFSIRRLSVVVATYYREIRKLTSPAPPIVKLAQTELSDLHNENSLGYLKPNVTNKKGP</sequence>
<gene>
    <name evidence="1" type="ORF">WA026_001374</name>
</gene>
<dbReference type="Proteomes" id="UP001431783">
    <property type="component" value="Unassembled WGS sequence"/>
</dbReference>
<name>A0AAW1UKC2_9CUCU</name>
<evidence type="ECO:0000313" key="2">
    <source>
        <dbReference type="Proteomes" id="UP001431783"/>
    </source>
</evidence>
<dbReference type="AlphaFoldDB" id="A0AAW1UKC2"/>
<keyword evidence="2" id="KW-1185">Reference proteome</keyword>